<dbReference type="GO" id="GO:0008270">
    <property type="term" value="F:zinc ion binding"/>
    <property type="evidence" value="ECO:0007669"/>
    <property type="project" value="TreeGrafter"/>
</dbReference>
<keyword evidence="8" id="KW-0479">Metal-binding</keyword>
<dbReference type="CTD" id="25797"/>
<dbReference type="KEGG" id="pmrn:116952272"/>
<dbReference type="FunFam" id="3.40.630.10:FF:000029">
    <property type="entry name" value="Glutaminyl-peptide cyclotransferase"/>
    <property type="match status" value="1"/>
</dbReference>
<evidence type="ECO:0000313" key="17">
    <source>
        <dbReference type="RefSeq" id="XP_032827360.1"/>
    </source>
</evidence>
<keyword evidence="10" id="KW-1015">Disulfide bond</keyword>
<sequence length="366" mass="41823">MGGVARRAAGSALLGLALYLAVSLCRSFNDPGTSRAAWADQKWSHRASSLNSKQLRRIASLTNVERMWHHELQPMLRERVPGSPGSKAVQEHITGRLKLLDAGWNIETDSFRERTPQGTKQFSNIIATLDPKAKRRLVFACHYDSKYFPTSDDGRVFIGATDSAVPCAMLLDMAYSLDSYLNKTKESEGPTRADVTLQLIFFDGEEAFHEWTQTDSLYGSRHLAKKMTRVGHPAGDPDTTQIHAIDMFVLLDLIGAVNPVFVSHFENTEYWFKRLMSIERRLHSLGHLEDHPYELQYFHNHHKSWPVQDDHLPFLQHGVPVLHLISTPFPHVWHTLDDNEENLHRPTIDNLNKILHVFVTEYLKFL</sequence>
<dbReference type="RefSeq" id="XP_032827360.1">
    <property type="nucleotide sequence ID" value="XM_032971469.1"/>
</dbReference>
<comment type="similarity">
    <text evidence="3">Belongs to the glutaminyl-peptide cyclotransferase family.</text>
</comment>
<name>A0AAJ7XAM6_PETMA</name>
<dbReference type="PANTHER" id="PTHR12283">
    <property type="entry name" value="GLUTAMINYL-PEPTIDE CYCLOTRANSFERASE"/>
    <property type="match status" value="1"/>
</dbReference>
<dbReference type="GeneID" id="116952272"/>
<evidence type="ECO:0000256" key="1">
    <source>
        <dbReference type="ARBA" id="ARBA00000001"/>
    </source>
</evidence>
<gene>
    <name evidence="17" type="primary">QPCT</name>
</gene>
<evidence type="ECO:0000256" key="11">
    <source>
        <dbReference type="ARBA" id="ARBA00023315"/>
    </source>
</evidence>
<dbReference type="InterPro" id="IPR007484">
    <property type="entry name" value="Peptidase_M28"/>
</dbReference>
<evidence type="ECO:0000256" key="6">
    <source>
        <dbReference type="ARBA" id="ARBA00022525"/>
    </source>
</evidence>
<dbReference type="EC" id="2.3.2.5" evidence="4"/>
<keyword evidence="11" id="KW-0012">Acyltransferase</keyword>
<dbReference type="InterPro" id="IPR037457">
    <property type="entry name" value="M28_QC"/>
</dbReference>
<evidence type="ECO:0000259" key="15">
    <source>
        <dbReference type="Pfam" id="PF04389"/>
    </source>
</evidence>
<dbReference type="InterPro" id="IPR040234">
    <property type="entry name" value="QC/QCL"/>
</dbReference>
<keyword evidence="6" id="KW-0964">Secreted</keyword>
<evidence type="ECO:0000256" key="7">
    <source>
        <dbReference type="ARBA" id="ARBA00022679"/>
    </source>
</evidence>
<evidence type="ECO:0000313" key="16">
    <source>
        <dbReference type="Proteomes" id="UP001318040"/>
    </source>
</evidence>
<evidence type="ECO:0000256" key="8">
    <source>
        <dbReference type="ARBA" id="ARBA00022723"/>
    </source>
</evidence>
<keyword evidence="7" id="KW-0808">Transferase</keyword>
<evidence type="ECO:0000256" key="14">
    <source>
        <dbReference type="SAM" id="SignalP"/>
    </source>
</evidence>
<evidence type="ECO:0000256" key="10">
    <source>
        <dbReference type="ARBA" id="ARBA00023157"/>
    </source>
</evidence>
<dbReference type="Gene3D" id="3.40.630.10">
    <property type="entry name" value="Zn peptidases"/>
    <property type="match status" value="1"/>
</dbReference>
<dbReference type="Proteomes" id="UP001318040">
    <property type="component" value="Chromosome 46"/>
</dbReference>
<evidence type="ECO:0000256" key="3">
    <source>
        <dbReference type="ARBA" id="ARBA00006014"/>
    </source>
</evidence>
<protein>
    <recommendedName>
        <fullName evidence="5">Glutaminyl-peptide cyclotransferase</fullName>
        <ecNumber evidence="4">2.3.2.5</ecNumber>
    </recommendedName>
    <alternativeName>
        <fullName evidence="12">Glutaminyl cyclase</fullName>
    </alternativeName>
    <alternativeName>
        <fullName evidence="13">Glutaminyl-tRNA cyclotransferase</fullName>
    </alternativeName>
</protein>
<keyword evidence="9" id="KW-0862">Zinc</keyword>
<dbReference type="GO" id="GO:0016603">
    <property type="term" value="F:glutaminyl-peptide cyclotransferase activity"/>
    <property type="evidence" value="ECO:0007669"/>
    <property type="project" value="UniProtKB-EC"/>
</dbReference>
<dbReference type="GO" id="GO:0005576">
    <property type="term" value="C:extracellular region"/>
    <property type="evidence" value="ECO:0007669"/>
    <property type="project" value="UniProtKB-SubCell"/>
</dbReference>
<proteinExistence type="inferred from homology"/>
<dbReference type="Pfam" id="PF04389">
    <property type="entry name" value="Peptidase_M28"/>
    <property type="match status" value="1"/>
</dbReference>
<dbReference type="AlphaFoldDB" id="A0AAJ7XAM6"/>
<evidence type="ECO:0000256" key="12">
    <source>
        <dbReference type="ARBA" id="ARBA00033159"/>
    </source>
</evidence>
<dbReference type="SUPFAM" id="SSF53187">
    <property type="entry name" value="Zn-dependent exopeptidases"/>
    <property type="match status" value="1"/>
</dbReference>
<evidence type="ECO:0000256" key="13">
    <source>
        <dbReference type="ARBA" id="ARBA00042699"/>
    </source>
</evidence>
<dbReference type="PANTHER" id="PTHR12283:SF6">
    <property type="entry name" value="GLUTAMINYL-PEPTIDE CYCLOTRANSFERASE-RELATED"/>
    <property type="match status" value="1"/>
</dbReference>
<evidence type="ECO:0000256" key="2">
    <source>
        <dbReference type="ARBA" id="ARBA00004613"/>
    </source>
</evidence>
<reference evidence="17" key="1">
    <citation type="submission" date="2025-08" db="UniProtKB">
        <authorList>
            <consortium name="RefSeq"/>
        </authorList>
    </citation>
    <scope>IDENTIFICATION</scope>
    <source>
        <tissue evidence="17">Sperm</tissue>
    </source>
</reference>
<feature type="signal peptide" evidence="14">
    <location>
        <begin position="1"/>
        <end position="27"/>
    </location>
</feature>
<organism evidence="16 17">
    <name type="scientific">Petromyzon marinus</name>
    <name type="common">Sea lamprey</name>
    <dbReference type="NCBI Taxonomy" id="7757"/>
    <lineage>
        <taxon>Eukaryota</taxon>
        <taxon>Metazoa</taxon>
        <taxon>Chordata</taxon>
        <taxon>Craniata</taxon>
        <taxon>Vertebrata</taxon>
        <taxon>Cyclostomata</taxon>
        <taxon>Hyperoartia</taxon>
        <taxon>Petromyzontiformes</taxon>
        <taxon>Petromyzontidae</taxon>
        <taxon>Petromyzon</taxon>
    </lineage>
</organism>
<accession>A0AAJ7XAM6</accession>
<comment type="subcellular location">
    <subcellularLocation>
        <location evidence="2">Secreted</location>
    </subcellularLocation>
</comment>
<evidence type="ECO:0000256" key="5">
    <source>
        <dbReference type="ARBA" id="ARBA00016861"/>
    </source>
</evidence>
<evidence type="ECO:0000256" key="4">
    <source>
        <dbReference type="ARBA" id="ARBA00012012"/>
    </source>
</evidence>
<keyword evidence="16" id="KW-1185">Reference proteome</keyword>
<feature type="domain" description="Peptidase M28" evidence="15">
    <location>
        <begin position="124"/>
        <end position="358"/>
    </location>
</feature>
<feature type="chain" id="PRO_5042560377" description="Glutaminyl-peptide cyclotransferase" evidence="14">
    <location>
        <begin position="28"/>
        <end position="366"/>
    </location>
</feature>
<dbReference type="CDD" id="cd03880">
    <property type="entry name" value="M28_QC_like"/>
    <property type="match status" value="1"/>
</dbReference>
<evidence type="ECO:0000256" key="9">
    <source>
        <dbReference type="ARBA" id="ARBA00022833"/>
    </source>
</evidence>
<keyword evidence="14" id="KW-0732">Signal</keyword>
<comment type="catalytic activity">
    <reaction evidence="1">
        <text>N-terminal L-glutaminyl-[peptide] = N-terminal 5-oxo-L-prolyl-[peptide] + NH4(+)</text>
        <dbReference type="Rhea" id="RHEA:23652"/>
        <dbReference type="Rhea" id="RHEA-COMP:11736"/>
        <dbReference type="Rhea" id="RHEA-COMP:11846"/>
        <dbReference type="ChEBI" id="CHEBI:28938"/>
        <dbReference type="ChEBI" id="CHEBI:64722"/>
        <dbReference type="ChEBI" id="CHEBI:87215"/>
        <dbReference type="EC" id="2.3.2.5"/>
    </reaction>
</comment>